<dbReference type="InterPro" id="IPR007042">
    <property type="entry name" value="SERRATE/Ars2_C"/>
</dbReference>
<comment type="subcellular location">
    <subcellularLocation>
        <location evidence="1">Nucleus</location>
    </subcellularLocation>
</comment>
<dbReference type="SMART" id="SM00360">
    <property type="entry name" value="RRM"/>
    <property type="match status" value="1"/>
</dbReference>
<keyword evidence="3" id="KW-0539">Nucleus</keyword>
<keyword evidence="4" id="KW-0479">Metal-binding</keyword>
<evidence type="ECO:0000313" key="7">
    <source>
        <dbReference type="EMBL" id="KXS11157.1"/>
    </source>
</evidence>
<dbReference type="GO" id="GO:0008270">
    <property type="term" value="F:zinc ion binding"/>
    <property type="evidence" value="ECO:0007669"/>
    <property type="project" value="UniProtKB-KW"/>
</dbReference>
<dbReference type="PANTHER" id="PTHR13165:SF0">
    <property type="entry name" value="SERRATE RNA EFFECTOR MOLECULE HOMOLOG"/>
    <property type="match status" value="1"/>
</dbReference>
<evidence type="ECO:0000256" key="1">
    <source>
        <dbReference type="ARBA" id="ARBA00004123"/>
    </source>
</evidence>
<dbReference type="InterPro" id="IPR039727">
    <property type="entry name" value="SE/Ars2"/>
</dbReference>
<dbReference type="SUPFAM" id="SSF54928">
    <property type="entry name" value="RNA-binding domain, RBD"/>
    <property type="match status" value="1"/>
</dbReference>
<dbReference type="Gene3D" id="3.30.70.330">
    <property type="match status" value="1"/>
</dbReference>
<evidence type="ECO:0000256" key="4">
    <source>
        <dbReference type="PROSITE-ProRule" id="PRU00042"/>
    </source>
</evidence>
<dbReference type="InterPro" id="IPR035979">
    <property type="entry name" value="RBD_domain_sf"/>
</dbReference>
<organism evidence="7 8">
    <name type="scientific">Gonapodya prolifera (strain JEL478)</name>
    <name type="common">Monoblepharis prolifera</name>
    <dbReference type="NCBI Taxonomy" id="1344416"/>
    <lineage>
        <taxon>Eukaryota</taxon>
        <taxon>Fungi</taxon>
        <taxon>Fungi incertae sedis</taxon>
        <taxon>Chytridiomycota</taxon>
        <taxon>Chytridiomycota incertae sedis</taxon>
        <taxon>Monoblepharidomycetes</taxon>
        <taxon>Monoblepharidales</taxon>
        <taxon>Gonapodyaceae</taxon>
        <taxon>Gonapodya</taxon>
    </lineage>
</organism>
<evidence type="ECO:0000256" key="5">
    <source>
        <dbReference type="SAM" id="MobiDB-lite"/>
    </source>
</evidence>
<dbReference type="InterPro" id="IPR012677">
    <property type="entry name" value="Nucleotide-bd_a/b_plait_sf"/>
</dbReference>
<keyword evidence="4" id="KW-0863">Zinc-finger</keyword>
<dbReference type="EMBL" id="KQ965806">
    <property type="protein sequence ID" value="KXS11157.1"/>
    <property type="molecule type" value="Genomic_DNA"/>
</dbReference>
<accession>A0A139A2Y3</accession>
<dbReference type="PROSITE" id="PS50157">
    <property type="entry name" value="ZINC_FINGER_C2H2_2"/>
    <property type="match status" value="1"/>
</dbReference>
<name>A0A139A2Y3_GONPJ</name>
<reference evidence="7 8" key="1">
    <citation type="journal article" date="2015" name="Genome Biol. Evol.">
        <title>Phylogenomic analyses indicate that early fungi evolved digesting cell walls of algal ancestors of land plants.</title>
        <authorList>
            <person name="Chang Y."/>
            <person name="Wang S."/>
            <person name="Sekimoto S."/>
            <person name="Aerts A.L."/>
            <person name="Choi C."/>
            <person name="Clum A."/>
            <person name="LaButti K.M."/>
            <person name="Lindquist E.A."/>
            <person name="Yee Ngan C."/>
            <person name="Ohm R.A."/>
            <person name="Salamov A.A."/>
            <person name="Grigoriev I.V."/>
            <person name="Spatafora J.W."/>
            <person name="Berbee M.L."/>
        </authorList>
    </citation>
    <scope>NUCLEOTIDE SEQUENCE [LARGE SCALE GENOMIC DNA]</scope>
    <source>
        <strain evidence="7 8">JEL478</strain>
    </source>
</reference>
<evidence type="ECO:0000256" key="3">
    <source>
        <dbReference type="ARBA" id="ARBA00023242"/>
    </source>
</evidence>
<dbReference type="InterPro" id="IPR021933">
    <property type="entry name" value="SERRATE/Ars2_N"/>
</dbReference>
<comment type="similarity">
    <text evidence="2">Belongs to the ARS2 family.</text>
</comment>
<feature type="compositionally biased region" description="Basic and acidic residues" evidence="5">
    <location>
        <begin position="50"/>
        <end position="73"/>
    </location>
</feature>
<dbReference type="Pfam" id="PF04959">
    <property type="entry name" value="ARS2"/>
    <property type="match status" value="1"/>
</dbReference>
<dbReference type="OrthoDB" id="342064at2759"/>
<feature type="region of interest" description="Disordered" evidence="5">
    <location>
        <begin position="575"/>
        <end position="605"/>
    </location>
</feature>
<feature type="region of interest" description="Disordered" evidence="5">
    <location>
        <begin position="655"/>
        <end position="718"/>
    </location>
</feature>
<dbReference type="GO" id="GO:0003723">
    <property type="term" value="F:RNA binding"/>
    <property type="evidence" value="ECO:0007669"/>
    <property type="project" value="InterPro"/>
</dbReference>
<evidence type="ECO:0000259" key="6">
    <source>
        <dbReference type="PROSITE" id="PS50157"/>
    </source>
</evidence>
<keyword evidence="8" id="KW-1185">Reference proteome</keyword>
<gene>
    <name evidence="7" type="ORF">M427DRAFT_443652</name>
</gene>
<evidence type="ECO:0000256" key="2">
    <source>
        <dbReference type="ARBA" id="ARBA00005407"/>
    </source>
</evidence>
<proteinExistence type="inferred from homology"/>
<dbReference type="STRING" id="1344416.A0A139A2Y3"/>
<dbReference type="GO" id="GO:0031053">
    <property type="term" value="P:primary miRNA processing"/>
    <property type="evidence" value="ECO:0007669"/>
    <property type="project" value="TreeGrafter"/>
</dbReference>
<protein>
    <recommendedName>
        <fullName evidence="6">C2H2-type domain-containing protein</fullName>
    </recommendedName>
</protein>
<dbReference type="GO" id="GO:0016604">
    <property type="term" value="C:nuclear body"/>
    <property type="evidence" value="ECO:0007669"/>
    <property type="project" value="TreeGrafter"/>
</dbReference>
<sequence>MVDETAPEGMDAEPPVTIKRNRDDESRSRSREDRRNQKRARKGSQSPGGKYRDSYYPDYREGYKREDYDDRSYGRPQVVRDPMRLDFVATYAQFRDWYREKDPNASDEALRREYDQYKEKFNRQQFEAFFEKHKSSAWFREKYHPVDSLPLRLSVARLKSSLLTTFLSDLSSGAFDDASFDDPLPESLAATWPDQGDRQDARDETLRKIMRRAWESPEDPADRDRKVFVKSVPAGMSREKFNEFCSQAENFSAAHLSEPNPRQQMMRLAWLTFVKGTDVNRAIEALNNRTFEGHEFKVAPHEMQPVRFRSAPEAANRPARLRRDLELVRKLAETLEREARDVVAAATGAGVGGLGAGAGADAKGVAGGEGSAEAAAGAGDGGEAAVKMDVDVDIEFSFGDKIEERAREIVGKDDDKAKGDVALTKKTLDLYITYLRRVHLYDYYTASETSSVEDFSRKNSPTFRCRLPPGSELSIAPTTKHTPEDRWCDRLDDKIESRIKKTDVGQTFHLGGKDLEVEADRAVVAETVRESESKYRCKKCQKLFKGDEFVHKHIRNKHPEVVDDAKKAAEYFNQYATDPTKLTSDRAPGDQRDGPSSRAAGGGSGGMGMGAYGYPAAQQMQYWPNAFEMFGMAGAWGGGGGGGWGMGGGGMGGGGGGGGGRSGGGGVRGGRGSGGGGRGGGGQRGGRGGRGGGGREIVSYTDLDSVGVGEQEETINYG</sequence>
<feature type="domain" description="C2H2-type" evidence="6">
    <location>
        <begin position="535"/>
        <end position="558"/>
    </location>
</feature>
<dbReference type="InterPro" id="IPR013087">
    <property type="entry name" value="Znf_C2H2_type"/>
</dbReference>
<dbReference type="PANTHER" id="PTHR13165">
    <property type="entry name" value="ARSENITE-RESISTANCE PROTEIN 2"/>
    <property type="match status" value="1"/>
</dbReference>
<keyword evidence="4" id="KW-0862">Zinc</keyword>
<feature type="compositionally biased region" description="Gly residues" evidence="5">
    <location>
        <begin position="655"/>
        <end position="695"/>
    </location>
</feature>
<feature type="region of interest" description="Disordered" evidence="5">
    <location>
        <begin position="1"/>
        <end position="75"/>
    </location>
</feature>
<dbReference type="PROSITE" id="PS00028">
    <property type="entry name" value="ZINC_FINGER_C2H2_1"/>
    <property type="match status" value="1"/>
</dbReference>
<dbReference type="Pfam" id="PF00076">
    <property type="entry name" value="RRM_1"/>
    <property type="match status" value="1"/>
</dbReference>
<dbReference type="AlphaFoldDB" id="A0A139A2Y3"/>
<dbReference type="CDD" id="cd00590">
    <property type="entry name" value="RRM_SF"/>
    <property type="match status" value="1"/>
</dbReference>
<dbReference type="Pfam" id="PF12066">
    <property type="entry name" value="SERRATE_Ars2_N"/>
    <property type="match status" value="1"/>
</dbReference>
<evidence type="ECO:0000313" key="8">
    <source>
        <dbReference type="Proteomes" id="UP000070544"/>
    </source>
</evidence>
<dbReference type="OMA" id="CALECDS"/>
<feature type="compositionally biased region" description="Basic and acidic residues" evidence="5">
    <location>
        <begin position="20"/>
        <end position="35"/>
    </location>
</feature>
<dbReference type="Proteomes" id="UP000070544">
    <property type="component" value="Unassembled WGS sequence"/>
</dbReference>
<dbReference type="InterPro" id="IPR000504">
    <property type="entry name" value="RRM_dom"/>
</dbReference>
<feature type="compositionally biased region" description="Basic and acidic residues" evidence="5">
    <location>
        <begin position="583"/>
        <end position="595"/>
    </location>
</feature>